<dbReference type="PANTHER" id="PTHR34208:SF2">
    <property type="entry name" value="PECTIN METHYLESTERASE CGR2-RELATED"/>
    <property type="match status" value="1"/>
</dbReference>
<dbReference type="InterPro" id="IPR044689">
    <property type="entry name" value="CGR2/3"/>
</dbReference>
<dbReference type="Proteomes" id="UP000886595">
    <property type="component" value="Unassembled WGS sequence"/>
</dbReference>
<reference evidence="1 2" key="1">
    <citation type="submission" date="2020-02" db="EMBL/GenBank/DDBJ databases">
        <authorList>
            <person name="Ma Q."/>
            <person name="Huang Y."/>
            <person name="Song X."/>
            <person name="Pei D."/>
        </authorList>
    </citation>
    <scope>NUCLEOTIDE SEQUENCE [LARGE SCALE GENOMIC DNA]</scope>
    <source>
        <strain evidence="1">Sxm20200214</strain>
        <tissue evidence="1">Leaf</tissue>
    </source>
</reference>
<accession>A0A8X7Q780</accession>
<keyword evidence="2" id="KW-1185">Reference proteome</keyword>
<sequence>MRKVLHVGPETCSVVSSLLKEDETEAWSVEPYDIEDADSHCKNLVSKGLGEILLSCDLSPEYLNKTMPELARVASDGVVLFAGRPGQQRAQVAEVSKFGRPAKMRSASWWKRFFVQTNFEEV</sequence>
<comment type="caution">
    <text evidence="1">The sequence shown here is derived from an EMBL/GenBank/DDBJ whole genome shotgun (WGS) entry which is preliminary data.</text>
</comment>
<evidence type="ECO:0000313" key="1">
    <source>
        <dbReference type="EMBL" id="KAG2263515.1"/>
    </source>
</evidence>
<dbReference type="OrthoDB" id="745247at2759"/>
<evidence type="ECO:0000313" key="2">
    <source>
        <dbReference type="Proteomes" id="UP000886595"/>
    </source>
</evidence>
<dbReference type="GO" id="GO:0045488">
    <property type="term" value="P:pectin metabolic process"/>
    <property type="evidence" value="ECO:0007669"/>
    <property type="project" value="InterPro"/>
</dbReference>
<dbReference type="GO" id="GO:0008168">
    <property type="term" value="F:methyltransferase activity"/>
    <property type="evidence" value="ECO:0007669"/>
    <property type="project" value="InterPro"/>
</dbReference>
<organism evidence="1 2">
    <name type="scientific">Brassica carinata</name>
    <name type="common">Ethiopian mustard</name>
    <name type="synonym">Abyssinian cabbage</name>
    <dbReference type="NCBI Taxonomy" id="52824"/>
    <lineage>
        <taxon>Eukaryota</taxon>
        <taxon>Viridiplantae</taxon>
        <taxon>Streptophyta</taxon>
        <taxon>Embryophyta</taxon>
        <taxon>Tracheophyta</taxon>
        <taxon>Spermatophyta</taxon>
        <taxon>Magnoliopsida</taxon>
        <taxon>eudicotyledons</taxon>
        <taxon>Gunneridae</taxon>
        <taxon>Pentapetalae</taxon>
        <taxon>rosids</taxon>
        <taxon>malvids</taxon>
        <taxon>Brassicales</taxon>
        <taxon>Brassicaceae</taxon>
        <taxon>Brassiceae</taxon>
        <taxon>Brassica</taxon>
    </lineage>
</organism>
<dbReference type="EMBL" id="JAAMPC010000014">
    <property type="protein sequence ID" value="KAG2263515.1"/>
    <property type="molecule type" value="Genomic_DNA"/>
</dbReference>
<name>A0A8X7Q780_BRACI</name>
<gene>
    <name evidence="1" type="ORF">Bca52824_070594</name>
</gene>
<proteinExistence type="predicted"/>
<dbReference type="AlphaFoldDB" id="A0A8X7Q780"/>
<protein>
    <submittedName>
        <fullName evidence="1">Uncharacterized protein</fullName>
    </submittedName>
</protein>
<dbReference type="PANTHER" id="PTHR34208">
    <property type="entry name" value="S-ADENOSYL-L-METHIONINE-DEPENDENT METHYLTRANSFERASE-RELATED"/>
    <property type="match status" value="1"/>
</dbReference>